<reference evidence="1" key="1">
    <citation type="submission" date="2018-05" db="EMBL/GenBank/DDBJ databases">
        <authorList>
            <person name="Lanie J.A."/>
            <person name="Ng W.-L."/>
            <person name="Kazmierczak K.M."/>
            <person name="Andrzejewski T.M."/>
            <person name="Davidsen T.M."/>
            <person name="Wayne K.J."/>
            <person name="Tettelin H."/>
            <person name="Glass J.I."/>
            <person name="Rusch D."/>
            <person name="Podicherti R."/>
            <person name="Tsui H.-C.T."/>
            <person name="Winkler M.E."/>
        </authorList>
    </citation>
    <scope>NUCLEOTIDE SEQUENCE</scope>
</reference>
<gene>
    <name evidence="1" type="ORF">METZ01_LOCUS269510</name>
</gene>
<evidence type="ECO:0000313" key="1">
    <source>
        <dbReference type="EMBL" id="SVC16656.1"/>
    </source>
</evidence>
<protein>
    <submittedName>
        <fullName evidence="1">Uncharacterized protein</fullName>
    </submittedName>
</protein>
<accession>A0A382JY67</accession>
<organism evidence="1">
    <name type="scientific">marine metagenome</name>
    <dbReference type="NCBI Taxonomy" id="408172"/>
    <lineage>
        <taxon>unclassified sequences</taxon>
        <taxon>metagenomes</taxon>
        <taxon>ecological metagenomes</taxon>
    </lineage>
</organism>
<proteinExistence type="predicted"/>
<name>A0A382JY67_9ZZZZ</name>
<dbReference type="AlphaFoldDB" id="A0A382JY67"/>
<sequence>MKFLIKKIYIILFLLTILLVGSKLFAKESKIRYTKENISSYFSGIISVNQSYNKEAFEYLKKVKSLKNMHSRFNAEYIRTLILIERF</sequence>
<feature type="non-terminal residue" evidence="1">
    <location>
        <position position="87"/>
    </location>
</feature>
<dbReference type="EMBL" id="UINC01076979">
    <property type="protein sequence ID" value="SVC16656.1"/>
    <property type="molecule type" value="Genomic_DNA"/>
</dbReference>